<name>A0AB74U351_9GAMM</name>
<evidence type="ECO:0000256" key="2">
    <source>
        <dbReference type="ARBA" id="ARBA00022475"/>
    </source>
</evidence>
<keyword evidence="5 6" id="KW-0472">Membrane</keyword>
<feature type="transmembrane region" description="Helical" evidence="6">
    <location>
        <begin position="177"/>
        <end position="196"/>
    </location>
</feature>
<evidence type="ECO:0000256" key="1">
    <source>
        <dbReference type="ARBA" id="ARBA00004651"/>
    </source>
</evidence>
<keyword evidence="3 6" id="KW-0812">Transmembrane</keyword>
<protein>
    <submittedName>
        <fullName evidence="7">LysE family transporter</fullName>
    </submittedName>
</protein>
<feature type="transmembrane region" description="Helical" evidence="6">
    <location>
        <begin position="132"/>
        <end position="156"/>
    </location>
</feature>
<sequence length="204" mass="22115">MEIVLYAFTVMYTPGPVNLLGLNAGLTRSPRESLGFFLGVALAMFVWFVVIGFAGQLFVVQRMLPYIAFAGSAYILYLAFKLFRAPVSLDAQTAPAARLMFRDGFLMQLLNPKNSLVVIPIATVMFPGRGIAGGELLACSAAIALGGGGAPALYALAGHLIGRRIARAEVFRLCHRLMALLLVVVAILMLRDYVWYSDVWAALL</sequence>
<dbReference type="InterPro" id="IPR001123">
    <property type="entry name" value="LeuE-type"/>
</dbReference>
<keyword evidence="2" id="KW-1003">Cell membrane</keyword>
<organism evidence="7">
    <name type="scientific">Salinicola endophyticus</name>
    <dbReference type="NCBI Taxonomy" id="1949083"/>
    <lineage>
        <taxon>Bacteria</taxon>
        <taxon>Pseudomonadati</taxon>
        <taxon>Pseudomonadota</taxon>
        <taxon>Gammaproteobacteria</taxon>
        <taxon>Oceanospirillales</taxon>
        <taxon>Halomonadaceae</taxon>
        <taxon>Salinicola</taxon>
    </lineage>
</organism>
<evidence type="ECO:0000256" key="4">
    <source>
        <dbReference type="ARBA" id="ARBA00022989"/>
    </source>
</evidence>
<evidence type="ECO:0000256" key="5">
    <source>
        <dbReference type="ARBA" id="ARBA00023136"/>
    </source>
</evidence>
<evidence type="ECO:0000256" key="6">
    <source>
        <dbReference type="SAM" id="Phobius"/>
    </source>
</evidence>
<gene>
    <name evidence="7" type="ORF">ABV408_13430</name>
</gene>
<dbReference type="GO" id="GO:0015171">
    <property type="term" value="F:amino acid transmembrane transporter activity"/>
    <property type="evidence" value="ECO:0007669"/>
    <property type="project" value="TreeGrafter"/>
</dbReference>
<keyword evidence="4 6" id="KW-1133">Transmembrane helix</keyword>
<dbReference type="PANTHER" id="PTHR30086">
    <property type="entry name" value="ARGININE EXPORTER PROTEIN ARGO"/>
    <property type="match status" value="1"/>
</dbReference>
<dbReference type="AlphaFoldDB" id="A0AB74U351"/>
<feature type="transmembrane region" description="Helical" evidence="6">
    <location>
        <begin position="104"/>
        <end position="126"/>
    </location>
</feature>
<dbReference type="Pfam" id="PF01810">
    <property type="entry name" value="LysE"/>
    <property type="match status" value="1"/>
</dbReference>
<dbReference type="GO" id="GO:0005886">
    <property type="term" value="C:plasma membrane"/>
    <property type="evidence" value="ECO:0007669"/>
    <property type="project" value="UniProtKB-SubCell"/>
</dbReference>
<evidence type="ECO:0000313" key="7">
    <source>
        <dbReference type="EMBL" id="XCJ78431.1"/>
    </source>
</evidence>
<comment type="subcellular location">
    <subcellularLocation>
        <location evidence="1">Cell membrane</location>
        <topology evidence="1">Multi-pass membrane protein</topology>
    </subcellularLocation>
</comment>
<accession>A0AB74U351</accession>
<feature type="transmembrane region" description="Helical" evidence="6">
    <location>
        <begin position="6"/>
        <end position="24"/>
    </location>
</feature>
<dbReference type="RefSeq" id="WP_353979432.1">
    <property type="nucleotide sequence ID" value="NZ_CP159578.1"/>
</dbReference>
<evidence type="ECO:0000256" key="3">
    <source>
        <dbReference type="ARBA" id="ARBA00022692"/>
    </source>
</evidence>
<reference evidence="7" key="1">
    <citation type="submission" date="2024-06" db="EMBL/GenBank/DDBJ databases">
        <title>Complete genome of Salinicola endophyticus HNIBRBA4755.</title>
        <authorList>
            <person name="Shin S.Y."/>
            <person name="Kang H."/>
            <person name="Song J."/>
        </authorList>
    </citation>
    <scope>NUCLEOTIDE SEQUENCE</scope>
    <source>
        <strain evidence="7">HNIBRBA4755</strain>
    </source>
</reference>
<feature type="transmembrane region" description="Helical" evidence="6">
    <location>
        <begin position="36"/>
        <end position="58"/>
    </location>
</feature>
<dbReference type="PANTHER" id="PTHR30086:SF20">
    <property type="entry name" value="ARGININE EXPORTER PROTEIN ARGO-RELATED"/>
    <property type="match status" value="1"/>
</dbReference>
<dbReference type="EMBL" id="CP159578">
    <property type="protein sequence ID" value="XCJ78431.1"/>
    <property type="molecule type" value="Genomic_DNA"/>
</dbReference>
<proteinExistence type="predicted"/>
<feature type="transmembrane region" description="Helical" evidence="6">
    <location>
        <begin position="64"/>
        <end position="83"/>
    </location>
</feature>